<evidence type="ECO:0000256" key="2">
    <source>
        <dbReference type="ARBA" id="ARBA00025626"/>
    </source>
</evidence>
<organism evidence="3 4">
    <name type="scientific">Saccharopolyspora thermophila</name>
    <dbReference type="NCBI Taxonomy" id="89367"/>
    <lineage>
        <taxon>Bacteria</taxon>
        <taxon>Bacillati</taxon>
        <taxon>Actinomycetota</taxon>
        <taxon>Actinomycetes</taxon>
        <taxon>Pseudonocardiales</taxon>
        <taxon>Pseudonocardiaceae</taxon>
        <taxon>Saccharopolyspora</taxon>
    </lineage>
</organism>
<comment type="function">
    <text evidence="2">CRISPR (clustered regularly interspaced short palindromic repeat) is an adaptive immune system that provides protection against mobile genetic elements (viruses, transposable elements and conjugative plasmids). CRISPR clusters contain spacers, sequences complementary to antecedent mobile elements, and target invading nucleic acids. CRISPR clusters are transcribed and processed into CRISPR RNA (crRNA).</text>
</comment>
<keyword evidence="1" id="KW-0051">Antiviral defense</keyword>
<dbReference type="RefSeq" id="WP_188989060.1">
    <property type="nucleotide sequence ID" value="NZ_BMMT01000012.1"/>
</dbReference>
<proteinExistence type="predicted"/>
<dbReference type="GO" id="GO:0051607">
    <property type="term" value="P:defense response to virus"/>
    <property type="evidence" value="ECO:0007669"/>
    <property type="project" value="UniProtKB-KW"/>
</dbReference>
<reference evidence="3 4" key="1">
    <citation type="journal article" date="2014" name="Int. J. Syst. Evol. Microbiol.">
        <title>Complete genome sequence of Corynebacterium casei LMG S-19264T (=DSM 44701T), isolated from a smear-ripened cheese.</title>
        <authorList>
            <consortium name="US DOE Joint Genome Institute (JGI-PGF)"/>
            <person name="Walter F."/>
            <person name="Albersmeier A."/>
            <person name="Kalinowski J."/>
            <person name="Ruckert C."/>
        </authorList>
    </citation>
    <scope>NUCLEOTIDE SEQUENCE [LARGE SCALE GENOMIC DNA]</scope>
    <source>
        <strain evidence="3 4">CGMCC 4.7206</strain>
    </source>
</reference>
<evidence type="ECO:0000256" key="1">
    <source>
        <dbReference type="ARBA" id="ARBA00023118"/>
    </source>
</evidence>
<protein>
    <submittedName>
        <fullName evidence="3">Type I-B CRISPR-associated protein Cas7/Cst2/DevR</fullName>
    </submittedName>
</protein>
<dbReference type="AlphaFoldDB" id="A0A917NF87"/>
<evidence type="ECO:0000313" key="3">
    <source>
        <dbReference type="EMBL" id="GGI95170.1"/>
    </source>
</evidence>
<evidence type="ECO:0000313" key="4">
    <source>
        <dbReference type="Proteomes" id="UP000597989"/>
    </source>
</evidence>
<dbReference type="InterPro" id="IPR013414">
    <property type="entry name" value="Cas7/Cst2/DevR_sub_I-B/Tneap"/>
</dbReference>
<sequence>MTFLAGLLVIEIKAGAPNNGRGEDNVAMVKSTRVGSHTYPYVSAQALRRWWRDSLPVDEPRSPVYRSGKGTNQQAYTAGRADKYLDDDLFGYMIAVKDDSYNRDTVLAVGTAVAVAPRVITRDFGTMSRGFEIGANPVIHEHQHYTADVASPVMLDLPRVGTFEYEGRGNRPDMPPEALEEARAAGAVEVEFRDTKAIRLPMPERRRRVAVLLRTLAQLRGGAKQSLHYGERSPALVVLAPTKGGNNPFTRVVTHDAGATVVDTAVLREEIAAWSDELDGPVLLGWAPGFLRENRSLAREELADLIDDGTVRMEHPRVLLRGLAEEIESGEHDMWFEDAA</sequence>
<gene>
    <name evidence="3" type="ORF">GCM10011581_35350</name>
</gene>
<dbReference type="InterPro" id="IPR010154">
    <property type="entry name" value="CRISPR-assoc_Cas7/Cst2/DevR"/>
</dbReference>
<dbReference type="EMBL" id="BMMT01000012">
    <property type="protein sequence ID" value="GGI95170.1"/>
    <property type="molecule type" value="Genomic_DNA"/>
</dbReference>
<comment type="caution">
    <text evidence="3">The sequence shown here is derived from an EMBL/GenBank/DDBJ whole genome shotgun (WGS) entry which is preliminary data.</text>
</comment>
<dbReference type="Proteomes" id="UP000597989">
    <property type="component" value="Unassembled WGS sequence"/>
</dbReference>
<dbReference type="NCBIfam" id="TIGR02585">
    <property type="entry name" value="cas_Cst2_DevR"/>
    <property type="match status" value="1"/>
</dbReference>
<name>A0A917NF87_9PSEU</name>
<dbReference type="NCBIfam" id="TIGR01875">
    <property type="entry name" value="cas_MJ0381"/>
    <property type="match status" value="1"/>
</dbReference>
<accession>A0A917NF87</accession>